<organism evidence="3 4">
    <name type="scientific">Clydaea vesicula</name>
    <dbReference type="NCBI Taxonomy" id="447962"/>
    <lineage>
        <taxon>Eukaryota</taxon>
        <taxon>Fungi</taxon>
        <taxon>Fungi incertae sedis</taxon>
        <taxon>Chytridiomycota</taxon>
        <taxon>Chytridiomycota incertae sedis</taxon>
        <taxon>Chytridiomycetes</taxon>
        <taxon>Lobulomycetales</taxon>
        <taxon>Lobulomycetaceae</taxon>
        <taxon>Clydaea</taxon>
    </lineage>
</organism>
<proteinExistence type="predicted"/>
<dbReference type="PANTHER" id="PTHR10340:SF55">
    <property type="entry name" value="ENDOPOLYPHOSPHATASE"/>
    <property type="match status" value="1"/>
</dbReference>
<dbReference type="GO" id="GO:0000324">
    <property type="term" value="C:fungal-type vacuole"/>
    <property type="evidence" value="ECO:0007669"/>
    <property type="project" value="TreeGrafter"/>
</dbReference>
<evidence type="ECO:0000256" key="2">
    <source>
        <dbReference type="ARBA" id="ARBA00023180"/>
    </source>
</evidence>
<feature type="non-terminal residue" evidence="3">
    <location>
        <position position="104"/>
    </location>
</feature>
<name>A0AAD5TZJ8_9FUNG</name>
<keyword evidence="4" id="KW-1185">Reference proteome</keyword>
<dbReference type="GO" id="GO:0006798">
    <property type="term" value="P:polyphosphate catabolic process"/>
    <property type="evidence" value="ECO:0007669"/>
    <property type="project" value="TreeGrafter"/>
</dbReference>
<evidence type="ECO:0000313" key="4">
    <source>
        <dbReference type="Proteomes" id="UP001211065"/>
    </source>
</evidence>
<keyword evidence="2" id="KW-0325">Glycoprotein</keyword>
<evidence type="ECO:0000313" key="3">
    <source>
        <dbReference type="EMBL" id="KAJ3216171.1"/>
    </source>
</evidence>
<dbReference type="PANTHER" id="PTHR10340">
    <property type="entry name" value="SPHINGOMYELIN PHOSPHODIESTERASE"/>
    <property type="match status" value="1"/>
</dbReference>
<dbReference type="GO" id="GO:0005615">
    <property type="term" value="C:extracellular space"/>
    <property type="evidence" value="ECO:0007669"/>
    <property type="project" value="TreeGrafter"/>
</dbReference>
<reference evidence="3" key="1">
    <citation type="submission" date="2020-05" db="EMBL/GenBank/DDBJ databases">
        <title>Phylogenomic resolution of chytrid fungi.</title>
        <authorList>
            <person name="Stajich J.E."/>
            <person name="Amses K."/>
            <person name="Simmons R."/>
            <person name="Seto K."/>
            <person name="Myers J."/>
            <person name="Bonds A."/>
            <person name="Quandt C.A."/>
            <person name="Barry K."/>
            <person name="Liu P."/>
            <person name="Grigoriev I."/>
            <person name="Longcore J.E."/>
            <person name="James T.Y."/>
        </authorList>
    </citation>
    <scope>NUCLEOTIDE SEQUENCE</scope>
    <source>
        <strain evidence="3">JEL0476</strain>
    </source>
</reference>
<protein>
    <submittedName>
        <fullName evidence="3">Endopolyphosphatase</fullName>
    </submittedName>
</protein>
<evidence type="ECO:0000256" key="1">
    <source>
        <dbReference type="ARBA" id="ARBA00022801"/>
    </source>
</evidence>
<gene>
    <name evidence="3" type="primary">PPN1_2</name>
    <name evidence="3" type="ORF">HK099_005992</name>
</gene>
<dbReference type="GO" id="GO:0000298">
    <property type="term" value="F:endopolyphosphatase activity"/>
    <property type="evidence" value="ECO:0007669"/>
    <property type="project" value="TreeGrafter"/>
</dbReference>
<dbReference type="Proteomes" id="UP001211065">
    <property type="component" value="Unassembled WGS sequence"/>
</dbReference>
<dbReference type="EMBL" id="JADGJW010000493">
    <property type="protein sequence ID" value="KAJ3216171.1"/>
    <property type="molecule type" value="Genomic_DNA"/>
</dbReference>
<sequence>MNIDPYYLTGALVGEACHKIPDLEDIFSANNVTTSFSDNERNEKDDVTTFGRHKRARKYHNLAGQFGASDSGCDSPMTLIEESFRFIKNKLTDVDFVLWTGDNA</sequence>
<accession>A0AAD5TZJ8</accession>
<keyword evidence="1" id="KW-0378">Hydrolase</keyword>
<dbReference type="GO" id="GO:0008081">
    <property type="term" value="F:phosphoric diester hydrolase activity"/>
    <property type="evidence" value="ECO:0007669"/>
    <property type="project" value="TreeGrafter"/>
</dbReference>
<dbReference type="GO" id="GO:0004309">
    <property type="term" value="F:exopolyphosphatase activity"/>
    <property type="evidence" value="ECO:0007669"/>
    <property type="project" value="TreeGrafter"/>
</dbReference>
<dbReference type="AlphaFoldDB" id="A0AAD5TZJ8"/>
<comment type="caution">
    <text evidence="3">The sequence shown here is derived from an EMBL/GenBank/DDBJ whole genome shotgun (WGS) entry which is preliminary data.</text>
</comment>